<feature type="domain" description="Gingipain" evidence="3">
    <location>
        <begin position="552"/>
        <end position="929"/>
    </location>
</feature>
<name>A0ABW4WWW4_9BACT</name>
<evidence type="ECO:0000256" key="2">
    <source>
        <dbReference type="SAM" id="SignalP"/>
    </source>
</evidence>
<evidence type="ECO:0000313" key="5">
    <source>
        <dbReference type="Proteomes" id="UP001597369"/>
    </source>
</evidence>
<sequence>MKWSFRLVGVCILFTCNLLISGVKAQSTSPVVTLNWQEKQAVLPAQNLPGEIASFTGATVDYTKRLPYYRFRIPSVHIGSLQLTQTTYAPFSQEEQKLFGSSSFGSSPTVSIVNGTENKLPLSLVTILPIRLNPQTNQLEKLVKFSYTYSLRRTQTVNARVTNASDFGNSSVLNSGDWYKIAITSTGVHKLDKATLQALGISTQNLDPKQIQLYGNGGEMLPQPNNSPRPDDLLENAVMVPGEEDGRFDDADYVLFYAQGPHTWAYDSNEGQFKHTYNFYTDTAYYFLRIGYANGKRVTSRGQAGGATQTINSYNERAFYERDLKNMVYSGREWYGEEFSSFTSSRGFTFPVSDIVLGSDLKLKAFLMANSPASCTFTLQLNNQPLGSQGIAGRGTYSYHPEGINNIRIYTVSQQVLGAPSECKVNIAFNTGGSSTSLGYLNYLELNYNRQLKLYGEQTSFRSVSSTTLPVNTFTISEAPASAIVWDVTAPAQPVQQETVTTGSGLSFTTATDMLREFVVFQNAGISLRPVPLGKVPNQNLHSLNQNGNLDFVVVTHPEFLTEANRLAAYRSSHNNLAVSVVTTQQIFNEFSSGAQDVTAIRDFMRMLYNRSHKSGDDMMYLLLFGDTSYDYKNRTIDNTNFVPIYESRESLHPINSYSSEDYFGFLDEDEGEWTENTLGDHLLDVGIGRLPVKTNAEAAAIVQKIMSYDSPSQFGKWRSQVTFVADDGDYNEHMNDAEYLANYLVSSFPGYNPNKLYLDLYPQEAVSRGKRSPEASSALDKAITQGSLITNFTGHGNEISWTAEQILTMQQIANWQNSNRLTFMLTATCEFGRYDEPQRTSGAEAALLNAQGGAAGLLTTTRPVYSTGNRVLNRNFFEYAFTPVKGAMPRLGDLVMRTKNSSILDTVSGSRGVNNRNFTLLGDPTMQLAYATLQAEITHINGKATSSDTLSALGKVTMAGRILAASGETKQSFNGELQLTVYEKTTTVKTLGDEGAPSVPISLRQNILYEGKATVKNGLFEVTFIVPKDIVYTYGPGKITLYASNSTIDAMGASQSVIVGGTAQAVTTDNTPPAIKLYMDDESFVFGGSTNSNPTLLAKVADESGINTAGVGVGHEITVVLDNEQDNLIVVNDYYTSDADSYQSGTIKFPLQDLAPGPHSVKLKAWDTYNNSSEEYLELYVSNEAEIALEHVLNHPNPFSTKTTFHFDHNRAGDNLDIQVQIFTISGKLVRTLETTSYASKAHLAELTWDGRDEYNDILAKGVYVYKVNVRSQQDGSKTSRFEKLVILN</sequence>
<accession>A0ABW4WWW4</accession>
<dbReference type="NCBIfam" id="TIGR04183">
    <property type="entry name" value="Por_Secre_tail"/>
    <property type="match status" value="1"/>
</dbReference>
<dbReference type="InterPro" id="IPR026444">
    <property type="entry name" value="Secre_tail"/>
</dbReference>
<evidence type="ECO:0000313" key="4">
    <source>
        <dbReference type="EMBL" id="MFD2066370.1"/>
    </source>
</evidence>
<evidence type="ECO:0000259" key="3">
    <source>
        <dbReference type="Pfam" id="PF01364"/>
    </source>
</evidence>
<dbReference type="RefSeq" id="WP_229960064.1">
    <property type="nucleotide sequence ID" value="NZ_JAJJWI010000007.1"/>
</dbReference>
<dbReference type="InterPro" id="IPR001769">
    <property type="entry name" value="Gingipain"/>
</dbReference>
<organism evidence="4 5">
    <name type="scientific">Pontibacter silvestris</name>
    <dbReference type="NCBI Taxonomy" id="2305183"/>
    <lineage>
        <taxon>Bacteria</taxon>
        <taxon>Pseudomonadati</taxon>
        <taxon>Bacteroidota</taxon>
        <taxon>Cytophagia</taxon>
        <taxon>Cytophagales</taxon>
        <taxon>Hymenobacteraceae</taxon>
        <taxon>Pontibacter</taxon>
    </lineage>
</organism>
<dbReference type="Gene3D" id="3.40.50.1460">
    <property type="match status" value="1"/>
</dbReference>
<reference evidence="5" key="1">
    <citation type="journal article" date="2019" name="Int. J. Syst. Evol. Microbiol.">
        <title>The Global Catalogue of Microorganisms (GCM) 10K type strain sequencing project: providing services to taxonomists for standard genome sequencing and annotation.</title>
        <authorList>
            <consortium name="The Broad Institute Genomics Platform"/>
            <consortium name="The Broad Institute Genome Sequencing Center for Infectious Disease"/>
            <person name="Wu L."/>
            <person name="Ma J."/>
        </authorList>
    </citation>
    <scope>NUCLEOTIDE SEQUENCE [LARGE SCALE GENOMIC DNA]</scope>
    <source>
        <strain evidence="5">JCM 16545</strain>
    </source>
</reference>
<feature type="signal peptide" evidence="2">
    <location>
        <begin position="1"/>
        <end position="25"/>
    </location>
</feature>
<dbReference type="CDD" id="cd02258">
    <property type="entry name" value="Peptidase_C25_N"/>
    <property type="match status" value="1"/>
</dbReference>
<keyword evidence="5" id="KW-1185">Reference proteome</keyword>
<dbReference type="InterPro" id="IPR029031">
    <property type="entry name" value="Gingipain_N_sf"/>
</dbReference>
<dbReference type="NCBIfam" id="NF033707">
    <property type="entry name" value="T9SS_sortase"/>
    <property type="match status" value="1"/>
</dbReference>
<proteinExistence type="predicted"/>
<dbReference type="Gene3D" id="3.40.50.10390">
    <property type="entry name" value="Gingipain r, domain 1"/>
    <property type="match status" value="1"/>
</dbReference>
<keyword evidence="1 2" id="KW-0732">Signal</keyword>
<dbReference type="Gene3D" id="2.60.40.4070">
    <property type="match status" value="1"/>
</dbReference>
<evidence type="ECO:0000256" key="1">
    <source>
        <dbReference type="ARBA" id="ARBA00022729"/>
    </source>
</evidence>
<comment type="caution">
    <text evidence="4">The sequence shown here is derived from an EMBL/GenBank/DDBJ whole genome shotgun (WGS) entry which is preliminary data.</text>
</comment>
<protein>
    <submittedName>
        <fullName evidence="4">Type IX secretion system sortase PorU</fullName>
    </submittedName>
</protein>
<feature type="chain" id="PRO_5046008381" evidence="2">
    <location>
        <begin position="26"/>
        <end position="1290"/>
    </location>
</feature>
<dbReference type="Pfam" id="PF01364">
    <property type="entry name" value="Peptidase_C25"/>
    <property type="match status" value="1"/>
</dbReference>
<gene>
    <name evidence="4" type="primary">porU</name>
    <name evidence="4" type="ORF">ACFSKU_05695</name>
</gene>
<dbReference type="InterPro" id="IPR029030">
    <property type="entry name" value="Caspase-like_dom_sf"/>
</dbReference>
<dbReference type="EMBL" id="JBHUHV010000019">
    <property type="protein sequence ID" value="MFD2066370.1"/>
    <property type="molecule type" value="Genomic_DNA"/>
</dbReference>
<dbReference type="SUPFAM" id="SSF52129">
    <property type="entry name" value="Caspase-like"/>
    <property type="match status" value="1"/>
</dbReference>
<dbReference type="Proteomes" id="UP001597369">
    <property type="component" value="Unassembled WGS sequence"/>
</dbReference>